<evidence type="ECO:0000313" key="3">
    <source>
        <dbReference type="Proteomes" id="UP001353858"/>
    </source>
</evidence>
<keyword evidence="1" id="KW-0472">Membrane</keyword>
<comment type="caution">
    <text evidence="2">The sequence shown here is derived from an EMBL/GenBank/DDBJ whole genome shotgun (WGS) entry which is preliminary data.</text>
</comment>
<evidence type="ECO:0000256" key="1">
    <source>
        <dbReference type="SAM" id="Phobius"/>
    </source>
</evidence>
<keyword evidence="1" id="KW-0812">Transmembrane</keyword>
<keyword evidence="3" id="KW-1185">Reference proteome</keyword>
<reference evidence="3" key="1">
    <citation type="submission" date="2023-01" db="EMBL/GenBank/DDBJ databases">
        <title>Key to firefly adult light organ development and bioluminescence: homeobox transcription factors regulate luciferase expression and transportation to peroxisome.</title>
        <authorList>
            <person name="Fu X."/>
        </authorList>
    </citation>
    <scope>NUCLEOTIDE SEQUENCE [LARGE SCALE GENOMIC DNA]</scope>
</reference>
<proteinExistence type="predicted"/>
<sequence length="257" mass="28997">MKRYLTQKELEAALNEVVEELGEGRERDSLRREIYLSNRQTQSMLSTVIRQIRNIFQCFLNIATTGTSSSLTAIGDLLSRFVLQVNNLISCSSVTDVSILITCIMTYLTPTNLITMALVKMKLTIILLLTCVLSSVVLTDSLRREIYLSNRQAQSMLSLVIRQIRNIFQCFFNIATTGTSSSLTAIGDLLSRFVLQINNLISCSSLTDVSVLITFAYNDKQEVIDNHVNAILNLNSIYKESHIRLRQLIDNLENNMS</sequence>
<feature type="transmembrane region" description="Helical" evidence="1">
    <location>
        <begin position="121"/>
        <end position="142"/>
    </location>
</feature>
<gene>
    <name evidence="2" type="ORF">RN001_010071</name>
</gene>
<dbReference type="Proteomes" id="UP001353858">
    <property type="component" value="Unassembled WGS sequence"/>
</dbReference>
<feature type="transmembrane region" description="Helical" evidence="1">
    <location>
        <begin position="88"/>
        <end position="109"/>
    </location>
</feature>
<name>A0AAN7Q2Y4_9COLE</name>
<keyword evidence="1" id="KW-1133">Transmembrane helix</keyword>
<dbReference type="AlphaFoldDB" id="A0AAN7Q2Y4"/>
<dbReference type="EMBL" id="JARPUR010000004">
    <property type="protein sequence ID" value="KAK4877565.1"/>
    <property type="molecule type" value="Genomic_DNA"/>
</dbReference>
<accession>A0AAN7Q2Y4</accession>
<organism evidence="2 3">
    <name type="scientific">Aquatica leii</name>
    <dbReference type="NCBI Taxonomy" id="1421715"/>
    <lineage>
        <taxon>Eukaryota</taxon>
        <taxon>Metazoa</taxon>
        <taxon>Ecdysozoa</taxon>
        <taxon>Arthropoda</taxon>
        <taxon>Hexapoda</taxon>
        <taxon>Insecta</taxon>
        <taxon>Pterygota</taxon>
        <taxon>Neoptera</taxon>
        <taxon>Endopterygota</taxon>
        <taxon>Coleoptera</taxon>
        <taxon>Polyphaga</taxon>
        <taxon>Elateriformia</taxon>
        <taxon>Elateroidea</taxon>
        <taxon>Lampyridae</taxon>
        <taxon>Luciolinae</taxon>
        <taxon>Aquatica</taxon>
    </lineage>
</organism>
<evidence type="ECO:0000313" key="2">
    <source>
        <dbReference type="EMBL" id="KAK4877565.1"/>
    </source>
</evidence>
<protein>
    <submittedName>
        <fullName evidence="2">Uncharacterized protein</fullName>
    </submittedName>
</protein>